<dbReference type="RefSeq" id="WP_309969213.1">
    <property type="nucleotide sequence ID" value="NZ_JAVDWH010000001.1"/>
</dbReference>
<dbReference type="Proteomes" id="UP001257739">
    <property type="component" value="Unassembled WGS sequence"/>
</dbReference>
<dbReference type="EMBL" id="JAVDWH010000001">
    <property type="protein sequence ID" value="MDR7086757.1"/>
    <property type="molecule type" value="Genomic_DNA"/>
</dbReference>
<evidence type="ECO:0000313" key="2">
    <source>
        <dbReference type="EMBL" id="MDR7086757.1"/>
    </source>
</evidence>
<keyword evidence="3" id="KW-1185">Reference proteome</keyword>
<feature type="chain" id="PRO_5046589252" evidence="1">
    <location>
        <begin position="27"/>
        <end position="143"/>
    </location>
</feature>
<evidence type="ECO:0000256" key="1">
    <source>
        <dbReference type="SAM" id="SignalP"/>
    </source>
</evidence>
<organism evidence="2 3">
    <name type="scientific">Aeromicrobium panaciterrae</name>
    <dbReference type="NCBI Taxonomy" id="363861"/>
    <lineage>
        <taxon>Bacteria</taxon>
        <taxon>Bacillati</taxon>
        <taxon>Actinomycetota</taxon>
        <taxon>Actinomycetes</taxon>
        <taxon>Propionibacteriales</taxon>
        <taxon>Nocardioidaceae</taxon>
        <taxon>Aeromicrobium</taxon>
    </lineage>
</organism>
<protein>
    <submittedName>
        <fullName evidence="2">Uncharacterized protein (DUF885 family)</fullName>
    </submittedName>
</protein>
<comment type="caution">
    <text evidence="2">The sequence shown here is derived from an EMBL/GenBank/DDBJ whole genome shotgun (WGS) entry which is preliminary data.</text>
</comment>
<accession>A0ABU1UNJ6</accession>
<keyword evidence="1" id="KW-0732">Signal</keyword>
<feature type="signal peptide" evidence="1">
    <location>
        <begin position="1"/>
        <end position="26"/>
    </location>
</feature>
<evidence type="ECO:0000313" key="3">
    <source>
        <dbReference type="Proteomes" id="UP001257739"/>
    </source>
</evidence>
<sequence length="143" mass="15050">MTRTAALLVSTLVCATVLSGCGGGSAYCDAVDKDKASLNTFGEKRTDAAYAGYAKVLEGVAKVAPATIKKDWTTLADVTKGVIAAQKAVDLKLEDMTDTAKVKKLSAAQLKELNAAYTTFNGTKAERTAVVKNVKQECKITLK</sequence>
<dbReference type="PROSITE" id="PS51257">
    <property type="entry name" value="PROKAR_LIPOPROTEIN"/>
    <property type="match status" value="1"/>
</dbReference>
<proteinExistence type="predicted"/>
<reference evidence="2 3" key="1">
    <citation type="submission" date="2023-07" db="EMBL/GenBank/DDBJ databases">
        <title>Sorghum-associated microbial communities from plants grown in Nebraska, USA.</title>
        <authorList>
            <person name="Schachtman D."/>
        </authorList>
    </citation>
    <scope>NUCLEOTIDE SEQUENCE [LARGE SCALE GENOMIC DNA]</scope>
    <source>
        <strain evidence="2 3">BE248</strain>
    </source>
</reference>
<gene>
    <name evidence="2" type="ORF">J2X11_001596</name>
</gene>
<name>A0ABU1UNJ6_9ACTN</name>